<dbReference type="Proteomes" id="UP000295804">
    <property type="component" value="Unassembled WGS sequence"/>
</dbReference>
<keyword evidence="2" id="KW-0812">Transmembrane</keyword>
<feature type="transmembrane region" description="Helical" evidence="2">
    <location>
        <begin position="39"/>
        <end position="56"/>
    </location>
</feature>
<proteinExistence type="predicted"/>
<protein>
    <submittedName>
        <fullName evidence="3">Uncharacterized protein</fullName>
    </submittedName>
</protein>
<evidence type="ECO:0000256" key="1">
    <source>
        <dbReference type="SAM" id="MobiDB-lite"/>
    </source>
</evidence>
<evidence type="ECO:0000256" key="2">
    <source>
        <dbReference type="SAM" id="Phobius"/>
    </source>
</evidence>
<evidence type="ECO:0000313" key="4">
    <source>
        <dbReference type="Proteomes" id="UP000295804"/>
    </source>
</evidence>
<accession>A0A4R7VCG6</accession>
<keyword evidence="2" id="KW-1133">Transmembrane helix</keyword>
<feature type="transmembrane region" description="Helical" evidence="2">
    <location>
        <begin position="68"/>
        <end position="99"/>
    </location>
</feature>
<feature type="region of interest" description="Disordered" evidence="1">
    <location>
        <begin position="364"/>
        <end position="384"/>
    </location>
</feature>
<dbReference type="AlphaFoldDB" id="A0A4R7VCG6"/>
<comment type="caution">
    <text evidence="3">The sequence shown here is derived from an EMBL/GenBank/DDBJ whole genome shotgun (WGS) entry which is preliminary data.</text>
</comment>
<gene>
    <name evidence="3" type="ORF">EDF87_107205</name>
</gene>
<feature type="transmembrane region" description="Helical" evidence="2">
    <location>
        <begin position="190"/>
        <end position="215"/>
    </location>
</feature>
<feature type="transmembrane region" description="Helical" evidence="2">
    <location>
        <begin position="159"/>
        <end position="178"/>
    </location>
</feature>
<organism evidence="3 4">
    <name type="scientific">Pseudomonas helmanticensis</name>
    <dbReference type="NCBI Taxonomy" id="1471381"/>
    <lineage>
        <taxon>Bacteria</taxon>
        <taxon>Pseudomonadati</taxon>
        <taxon>Pseudomonadota</taxon>
        <taxon>Gammaproteobacteria</taxon>
        <taxon>Pseudomonadales</taxon>
        <taxon>Pseudomonadaceae</taxon>
        <taxon>Pseudomonas</taxon>
    </lineage>
</organism>
<keyword evidence="2" id="KW-0472">Membrane</keyword>
<dbReference type="EMBL" id="SOCQ01000007">
    <property type="protein sequence ID" value="TDV46784.1"/>
    <property type="molecule type" value="Genomic_DNA"/>
</dbReference>
<name>A0A4R7VCG6_9PSED</name>
<evidence type="ECO:0000313" key="3">
    <source>
        <dbReference type="EMBL" id="TDV46784.1"/>
    </source>
</evidence>
<sequence length="384" mass="43223">MGMQNKRRTSNSHATKTQKRQAQSLDMVFEFIEKHNWKLFRIASLGFGFLIFLIYFCQNHFYPDFDLFSFLSLLATAALMGGLMVLVIAFGFCAPGWIWSEAFFNDKPISAKLEQFINRDMPKERMDHHLINRYFFVPGLLCIVAFWVALYFFNDGTAFTLGLLAGPIVTGLIFGLFLQKNYKLPPYSWAKFAIAAFLVFFIGNFVAFLSTLALVKEAPAAVKVGNGLPLMAACFFVALLVFTIITAVIRSNLRYVLIISPLIAAVLMLWSNTWVVLPGKIVNLLGLGNYQAEQVILNSDLCEKYKAIEGYGVKKNCSLNDVHMIWSMGSTTVMTWQFANQEFKVKIPSNSILSTRIYVPKAVTEPEHQPSSLPPPDPNTTQTP</sequence>
<dbReference type="RefSeq" id="WP_134176246.1">
    <property type="nucleotide sequence ID" value="NZ_SOCQ01000007.1"/>
</dbReference>
<reference evidence="3 4" key="1">
    <citation type="submission" date="2019-03" db="EMBL/GenBank/DDBJ databases">
        <title>Genomic analyses of the natural microbiome of Caenorhabditis elegans.</title>
        <authorList>
            <person name="Samuel B."/>
        </authorList>
    </citation>
    <scope>NUCLEOTIDE SEQUENCE [LARGE SCALE GENOMIC DNA]</scope>
    <source>
        <strain evidence="3 4">BIGb0525</strain>
    </source>
</reference>
<feature type="transmembrane region" description="Helical" evidence="2">
    <location>
        <begin position="256"/>
        <end position="277"/>
    </location>
</feature>
<feature type="transmembrane region" description="Helical" evidence="2">
    <location>
        <begin position="134"/>
        <end position="153"/>
    </location>
</feature>
<feature type="transmembrane region" description="Helical" evidence="2">
    <location>
        <begin position="227"/>
        <end position="249"/>
    </location>
</feature>